<dbReference type="SUPFAM" id="SSF52540">
    <property type="entry name" value="P-loop containing nucleoside triphosphate hydrolases"/>
    <property type="match status" value="2"/>
</dbReference>
<dbReference type="Pfam" id="PF07724">
    <property type="entry name" value="AAA_2"/>
    <property type="match status" value="1"/>
</dbReference>
<keyword evidence="13" id="KW-0963">Cytoplasm</keyword>
<dbReference type="FunFam" id="3.40.50.300:FF:000025">
    <property type="entry name" value="ATP-dependent Clp protease subunit"/>
    <property type="match status" value="1"/>
</dbReference>
<dbReference type="PROSITE" id="PS51903">
    <property type="entry name" value="CLP_R"/>
    <property type="match status" value="1"/>
</dbReference>
<reference evidence="15 16" key="1">
    <citation type="submission" date="2015-01" db="EMBL/GenBank/DDBJ databases">
        <title>Genome Sequencing of Rickettsiales.</title>
        <authorList>
            <person name="Daugherty S.C."/>
            <person name="Su Q."/>
            <person name="Abolude K."/>
            <person name="Beier-Sexton M."/>
            <person name="Carlyon J.A."/>
            <person name="Carter R."/>
            <person name="Day N.P."/>
            <person name="Dumler S.J."/>
            <person name="Dyachenko V."/>
            <person name="Godinez A."/>
            <person name="Kurtti T.J."/>
            <person name="Lichay M."/>
            <person name="Mullins K.E."/>
            <person name="Ott S."/>
            <person name="Pappas-Brown V."/>
            <person name="Paris D.H."/>
            <person name="Patel P."/>
            <person name="Richards A.L."/>
            <person name="Sadzewicz L."/>
            <person name="Sears K."/>
            <person name="Seidman D."/>
            <person name="Sengamalay N."/>
            <person name="Stenos J."/>
            <person name="Tallon L.J."/>
            <person name="Vincent G."/>
            <person name="Fraser C.M."/>
            <person name="Munderloh U."/>
            <person name="Dunning-Hotopp J.C."/>
        </authorList>
    </citation>
    <scope>NUCLEOTIDE SEQUENCE [LARGE SCALE GENOMIC DNA]</scope>
    <source>
        <strain evidence="15 16">Ac/Pa</strain>
    </source>
</reference>
<dbReference type="InterPro" id="IPR003959">
    <property type="entry name" value="ATPase_AAA_core"/>
</dbReference>
<evidence type="ECO:0000313" key="15">
    <source>
        <dbReference type="EMBL" id="KJV61436.1"/>
    </source>
</evidence>
<comment type="caution">
    <text evidence="15">The sequence shown here is derived from an EMBL/GenBank/DDBJ whole genome shotgun (WGS) entry which is preliminary data.</text>
</comment>
<dbReference type="InterPro" id="IPR004176">
    <property type="entry name" value="Clp_R_N"/>
</dbReference>
<evidence type="ECO:0000256" key="2">
    <source>
        <dbReference type="ARBA" id="ARBA00008675"/>
    </source>
</evidence>
<evidence type="ECO:0000256" key="6">
    <source>
        <dbReference type="ARBA" id="ARBA00022840"/>
    </source>
</evidence>
<dbReference type="NCBIfam" id="TIGR03346">
    <property type="entry name" value="chaperone_ClpB"/>
    <property type="match status" value="1"/>
</dbReference>
<feature type="coiled-coil region" evidence="13">
    <location>
        <begin position="413"/>
        <end position="500"/>
    </location>
</feature>
<dbReference type="InterPro" id="IPR028299">
    <property type="entry name" value="ClpA/B_CS2"/>
</dbReference>
<dbReference type="InterPro" id="IPR019489">
    <property type="entry name" value="Clp_ATPase_C"/>
</dbReference>
<dbReference type="GO" id="GO:0005737">
    <property type="term" value="C:cytoplasm"/>
    <property type="evidence" value="ECO:0007669"/>
    <property type="project" value="UniProtKB-SubCell"/>
</dbReference>
<evidence type="ECO:0000256" key="3">
    <source>
        <dbReference type="ARBA" id="ARBA00017574"/>
    </source>
</evidence>
<dbReference type="PRINTS" id="PR00300">
    <property type="entry name" value="CLPPROTEASEA"/>
</dbReference>
<evidence type="ECO:0000313" key="16">
    <source>
        <dbReference type="Proteomes" id="UP000033556"/>
    </source>
</evidence>
<evidence type="ECO:0000256" key="11">
    <source>
        <dbReference type="PROSITE-ProRule" id="PRU01251"/>
    </source>
</evidence>
<dbReference type="Gene3D" id="1.10.1780.10">
    <property type="entry name" value="Clp, N-terminal domain"/>
    <property type="match status" value="1"/>
</dbReference>
<sequence>MNIDKFTAHAKSVIASSQSLAVKNDHQQILPLHLLYSLLSEETGIIQTLINNTGGNINLLKDQVQLELNKIPKVQVEGGGQVYSSAEALKVLEKASSIAKDSGDSFVTIERTFEALTYDNTIAGKILTNNGINNKKIAAAILQFRKGKKADTESAENSYDALKKYGRDVTERAESGKLDPIIGRDEEIRRTVQVLSRRMKNNPVLIGEPGVGKTAIIEGLAQRIFSKDVPESLINCRIIELDMGALIAGAKYRGEFEERLKAVLSEIKESSGEIILFIDELHLLVGTGKTDGAMDASNLLKPMLARGELHCIGATTLDEYRKYIEKDAALARRFQPVYVSEPTVEDTISILRGIKEKYELHHAVQISDSAIVAAATLSNRYITDRYLPDKAIDLIDEACSRMKIELSSKPEELDELDRRIIQIKIELAALKKENDEHAKKKIEHLTTELEKLESKSYDMGAKWQAEKSKLQQTQKLKEELDRSRNELERAERDANLAKASELKYGIIPEIVKKIQEAESMDNKGLLKEIVSESDIASIISRITGIPIDTMLSSERERLLMMEQKLRELVIGQDEAIKGVSDAVRRSRAGIQDINRPLGSFLFLGPTGVGKTELTKALAGFLFDDRNAILRIDMSEYMEKHAISRLIGAPPGYIGYDQGGVLTEAVRRRPYQVILFDEVEKAHPDIFNIMLQILDEGRLTDSQGITVDFKNTIIVLTSNLGAEILVNQKEDEDTYKVKDEVMEYVKAVFKPEFLNRLDEIILFHRLNRNNIHDIVKIQLESLKKILLAQNIILEFDESALNYLAEKGYDPSFGARPLKRLIQREIQNNLAKMILAGEISSGKTVKINAKDKELKVTMS</sequence>
<dbReference type="InterPro" id="IPR027417">
    <property type="entry name" value="P-loop_NTPase"/>
</dbReference>
<dbReference type="SMART" id="SM01086">
    <property type="entry name" value="ClpB_D2-small"/>
    <property type="match status" value="1"/>
</dbReference>
<dbReference type="CDD" id="cd19499">
    <property type="entry name" value="RecA-like_ClpB_Hsp104-like"/>
    <property type="match status" value="1"/>
</dbReference>
<dbReference type="InterPro" id="IPR017730">
    <property type="entry name" value="Chaperonin_ClpB"/>
</dbReference>
<dbReference type="RefSeq" id="WP_045800139.1">
    <property type="nucleotide sequence ID" value="NZ_LANR01000001.1"/>
</dbReference>
<evidence type="ECO:0000256" key="1">
    <source>
        <dbReference type="ARBA" id="ARBA00004496"/>
    </source>
</evidence>
<dbReference type="InterPro" id="IPR018368">
    <property type="entry name" value="ClpA/B_CS1"/>
</dbReference>
<dbReference type="InterPro" id="IPR041546">
    <property type="entry name" value="ClpA/ClpB_AAA_lid"/>
</dbReference>
<feature type="domain" description="Clp R" evidence="14">
    <location>
        <begin position="3"/>
        <end position="147"/>
    </location>
</feature>
<dbReference type="FunFam" id="3.40.50.300:FF:000010">
    <property type="entry name" value="Chaperone clpB 1, putative"/>
    <property type="match status" value="1"/>
</dbReference>
<dbReference type="CDD" id="cd00009">
    <property type="entry name" value="AAA"/>
    <property type="match status" value="1"/>
</dbReference>
<keyword evidence="4 11" id="KW-0677">Repeat</keyword>
<keyword evidence="13" id="KW-0346">Stress response</keyword>
<dbReference type="EMBL" id="LANR01000001">
    <property type="protein sequence ID" value="KJV61436.1"/>
    <property type="molecule type" value="Genomic_DNA"/>
</dbReference>
<dbReference type="SUPFAM" id="SSF81923">
    <property type="entry name" value="Double Clp-N motif"/>
    <property type="match status" value="1"/>
</dbReference>
<dbReference type="Pfam" id="PF17871">
    <property type="entry name" value="AAA_lid_9"/>
    <property type="match status" value="1"/>
</dbReference>
<evidence type="ECO:0000256" key="5">
    <source>
        <dbReference type="ARBA" id="ARBA00022741"/>
    </source>
</evidence>
<dbReference type="PANTHER" id="PTHR11638:SF18">
    <property type="entry name" value="HEAT SHOCK PROTEIN 104"/>
    <property type="match status" value="1"/>
</dbReference>
<name>A0A0F3N0F8_RICAM</name>
<evidence type="ECO:0000256" key="7">
    <source>
        <dbReference type="ARBA" id="ARBA00023054"/>
    </source>
</evidence>
<dbReference type="InterPro" id="IPR001270">
    <property type="entry name" value="ClpA/B"/>
</dbReference>
<dbReference type="GO" id="GO:0005524">
    <property type="term" value="F:ATP binding"/>
    <property type="evidence" value="ECO:0007669"/>
    <property type="project" value="UniProtKB-UniRule"/>
</dbReference>
<comment type="subunit">
    <text evidence="13">Homohexamer; The oligomerization is ATP-dependent.</text>
</comment>
<dbReference type="Pfam" id="PF02861">
    <property type="entry name" value="Clp_N"/>
    <property type="match status" value="1"/>
</dbReference>
<keyword evidence="16" id="KW-1185">Reference proteome</keyword>
<dbReference type="GO" id="GO:0042026">
    <property type="term" value="P:protein refolding"/>
    <property type="evidence" value="ECO:0007669"/>
    <property type="project" value="UniProtKB-UniRule"/>
</dbReference>
<keyword evidence="7 13" id="KW-0175">Coiled coil</keyword>
<evidence type="ECO:0000256" key="9">
    <source>
        <dbReference type="ARBA" id="ARBA00025613"/>
    </source>
</evidence>
<dbReference type="PATRIC" id="fig|1359164.3.peg.440"/>
<comment type="subcellular location">
    <subcellularLocation>
        <location evidence="1 13">Cytoplasm</location>
    </subcellularLocation>
</comment>
<evidence type="ECO:0000256" key="13">
    <source>
        <dbReference type="RuleBase" id="RU362034"/>
    </source>
</evidence>
<keyword evidence="6 12" id="KW-0067">ATP-binding</keyword>
<comment type="function">
    <text evidence="9">Part of a stress-induced multi-chaperone system, it is involved in the recovery of the cell from heat-induced damage, in cooperation with DnaK, DnaJ and GrpE. Acts before DnaK, in the processing of protein aggregates. Protein binding stimulates the ATPase activity; ATP hydrolysis unfolds the denatured protein aggregates, which probably helps expose new hydrophobic binding sites on the surface of ClpB-bound aggregates, contributing to the solubilization and refolding of denatured protein aggregates by DnaK.</text>
</comment>
<dbReference type="Pfam" id="PF00004">
    <property type="entry name" value="AAA"/>
    <property type="match status" value="1"/>
</dbReference>
<dbReference type="InterPro" id="IPR003593">
    <property type="entry name" value="AAA+_ATPase"/>
</dbReference>
<dbReference type="PROSITE" id="PS00871">
    <property type="entry name" value="CLPAB_2"/>
    <property type="match status" value="1"/>
</dbReference>
<comment type="subunit">
    <text evidence="10">Homohexamer. The oligomerization is ATP-dependent.</text>
</comment>
<evidence type="ECO:0000256" key="12">
    <source>
        <dbReference type="RuleBase" id="RU004432"/>
    </source>
</evidence>
<comment type="similarity">
    <text evidence="2 12">Belongs to the ClpA/ClpB family.</text>
</comment>
<protein>
    <recommendedName>
        <fullName evidence="3 13">Chaperone protein ClpB</fullName>
    </recommendedName>
</protein>
<gene>
    <name evidence="13 15" type="primary">clpB</name>
    <name evidence="15" type="ORF">APHACPA_0443</name>
</gene>
<evidence type="ECO:0000259" key="14">
    <source>
        <dbReference type="PROSITE" id="PS51903"/>
    </source>
</evidence>
<dbReference type="Gene3D" id="3.40.50.300">
    <property type="entry name" value="P-loop containing nucleotide triphosphate hydrolases"/>
    <property type="match status" value="3"/>
</dbReference>
<accession>A0A0F3N0F8</accession>
<dbReference type="GO" id="GO:0034605">
    <property type="term" value="P:cellular response to heat"/>
    <property type="evidence" value="ECO:0007669"/>
    <property type="project" value="TreeGrafter"/>
</dbReference>
<dbReference type="FunFam" id="3.40.50.300:FF:000120">
    <property type="entry name" value="ATP-dependent chaperone ClpB"/>
    <property type="match status" value="1"/>
</dbReference>
<evidence type="ECO:0000256" key="10">
    <source>
        <dbReference type="ARBA" id="ARBA00026057"/>
    </source>
</evidence>
<dbReference type="SMART" id="SM00382">
    <property type="entry name" value="AAA"/>
    <property type="match status" value="2"/>
</dbReference>
<keyword evidence="8 12" id="KW-0143">Chaperone</keyword>
<dbReference type="Gene3D" id="1.10.8.60">
    <property type="match status" value="1"/>
</dbReference>
<dbReference type="PANTHER" id="PTHR11638">
    <property type="entry name" value="ATP-DEPENDENT CLP PROTEASE"/>
    <property type="match status" value="1"/>
</dbReference>
<dbReference type="InterPro" id="IPR050130">
    <property type="entry name" value="ClpA_ClpB"/>
</dbReference>
<dbReference type="InterPro" id="IPR036628">
    <property type="entry name" value="Clp_N_dom_sf"/>
</dbReference>
<dbReference type="Pfam" id="PF10431">
    <property type="entry name" value="ClpB_D2-small"/>
    <property type="match status" value="1"/>
</dbReference>
<dbReference type="AlphaFoldDB" id="A0A0F3N0F8"/>
<dbReference type="PROSITE" id="PS00870">
    <property type="entry name" value="CLPAB_1"/>
    <property type="match status" value="1"/>
</dbReference>
<keyword evidence="5 12" id="KW-0547">Nucleotide-binding</keyword>
<dbReference type="Proteomes" id="UP000033556">
    <property type="component" value="Unassembled WGS sequence"/>
</dbReference>
<organism evidence="15 16">
    <name type="scientific">Rickettsia amblyommatis str. Ac/Pa</name>
    <dbReference type="NCBI Taxonomy" id="1359164"/>
    <lineage>
        <taxon>Bacteria</taxon>
        <taxon>Pseudomonadati</taxon>
        <taxon>Pseudomonadota</taxon>
        <taxon>Alphaproteobacteria</taxon>
        <taxon>Rickettsiales</taxon>
        <taxon>Rickettsiaceae</taxon>
        <taxon>Rickettsieae</taxon>
        <taxon>Rickettsia</taxon>
        <taxon>spotted fever group</taxon>
    </lineage>
</organism>
<dbReference type="FunFam" id="1.10.8.60:FF:000017">
    <property type="entry name" value="ATP-dependent chaperone ClpB"/>
    <property type="match status" value="1"/>
</dbReference>
<evidence type="ECO:0000256" key="8">
    <source>
        <dbReference type="ARBA" id="ARBA00023186"/>
    </source>
</evidence>
<dbReference type="GO" id="GO:0016887">
    <property type="term" value="F:ATP hydrolysis activity"/>
    <property type="evidence" value="ECO:0007669"/>
    <property type="project" value="InterPro"/>
</dbReference>
<evidence type="ECO:0000256" key="4">
    <source>
        <dbReference type="ARBA" id="ARBA00022737"/>
    </source>
</evidence>
<proteinExistence type="inferred from homology"/>